<feature type="coiled-coil region" evidence="1">
    <location>
        <begin position="22"/>
        <end position="49"/>
    </location>
</feature>
<dbReference type="AlphaFoldDB" id="A0A256GGF2"/>
<reference evidence="3 4" key="1">
    <citation type="submission" date="2017-07" db="EMBL/GenBank/DDBJ databases">
        <title>Draft genome of Ochrobactrum lupini type strain LUP21.</title>
        <authorList>
            <person name="Krzyzanowska D.M."/>
            <person name="Jafra S."/>
        </authorList>
    </citation>
    <scope>NUCLEOTIDE SEQUENCE [LARGE SCALE GENOMIC DNA]</scope>
    <source>
        <strain evidence="3 4">LUP21</strain>
    </source>
</reference>
<accession>A0A256GGF2</accession>
<dbReference type="EMBL" id="WBWF01000027">
    <property type="protein sequence ID" value="KAB2701356.1"/>
    <property type="molecule type" value="Genomic_DNA"/>
</dbReference>
<comment type="caution">
    <text evidence="3">The sequence shown here is derived from an EMBL/GenBank/DDBJ whole genome shotgun (WGS) entry which is preliminary data.</text>
</comment>
<dbReference type="Proteomes" id="UP000435957">
    <property type="component" value="Unassembled WGS sequence"/>
</dbReference>
<evidence type="ECO:0000313" key="2">
    <source>
        <dbReference type="EMBL" id="KAB2701356.1"/>
    </source>
</evidence>
<keyword evidence="5" id="KW-1185">Reference proteome</keyword>
<evidence type="ECO:0000256" key="1">
    <source>
        <dbReference type="SAM" id="Coils"/>
    </source>
</evidence>
<dbReference type="Proteomes" id="UP000216363">
    <property type="component" value="Unassembled WGS sequence"/>
</dbReference>
<evidence type="ECO:0000313" key="3">
    <source>
        <dbReference type="EMBL" id="OYR26234.1"/>
    </source>
</evidence>
<reference evidence="2 5" key="2">
    <citation type="submission" date="2019-09" db="EMBL/GenBank/DDBJ databases">
        <title>Taxonomic organization of the family Brucellaceae based on a phylogenomic approach.</title>
        <authorList>
            <person name="Leclercq S."/>
            <person name="Cloeckaert A."/>
            <person name="Zygmunt M.S."/>
        </authorList>
    </citation>
    <scope>NUCLEOTIDE SEQUENCE [LARGE SCALE GENOMIC DNA]</scope>
    <source>
        <strain evidence="2 5">LUP23</strain>
    </source>
</reference>
<proteinExistence type="predicted"/>
<evidence type="ECO:0000313" key="5">
    <source>
        <dbReference type="Proteomes" id="UP000435957"/>
    </source>
</evidence>
<evidence type="ECO:0000313" key="4">
    <source>
        <dbReference type="Proteomes" id="UP000216363"/>
    </source>
</evidence>
<name>A0A256GGF2_9HYPH</name>
<organism evidence="3 4">
    <name type="scientific">Brucella lupini</name>
    <dbReference type="NCBI Taxonomy" id="255457"/>
    <lineage>
        <taxon>Bacteria</taxon>
        <taxon>Pseudomonadati</taxon>
        <taxon>Pseudomonadota</taxon>
        <taxon>Alphaproteobacteria</taxon>
        <taxon>Hyphomicrobiales</taxon>
        <taxon>Brucellaceae</taxon>
        <taxon>Brucella/Ochrobactrum group</taxon>
        <taxon>Brucella</taxon>
    </lineage>
</organism>
<sequence>MSDEITKTEAQIAKDKEAVKAMTGAKAAMESALSRIDTLERALKSVRAQSERVGRAFGKDVFLNVYQAGGDYKPERASTLFEKIDETIKAVL</sequence>
<dbReference type="EMBL" id="NNRN01000055">
    <property type="protein sequence ID" value="OYR26234.1"/>
    <property type="molecule type" value="Genomic_DNA"/>
</dbReference>
<protein>
    <submittedName>
        <fullName evidence="3">Uncharacterized protein</fullName>
    </submittedName>
</protein>
<gene>
    <name evidence="3" type="ORF">CES86_3702</name>
    <name evidence="2" type="ORF">F9L03_24240</name>
</gene>
<dbReference type="RefSeq" id="WP_094515132.1">
    <property type="nucleotide sequence ID" value="NZ_JBHEEP010000030.1"/>
</dbReference>
<keyword evidence="1" id="KW-0175">Coiled coil</keyword>